<dbReference type="OrthoDB" id="2350782at2759"/>
<evidence type="ECO:0000313" key="1">
    <source>
        <dbReference type="EMBL" id="EXX69293.1"/>
    </source>
</evidence>
<protein>
    <recommendedName>
        <fullName evidence="3">HTH psq-type domain-containing protein</fullName>
    </recommendedName>
</protein>
<accession>A0A015MRB2</accession>
<gene>
    <name evidence="1" type="ORF">RirG_097430</name>
</gene>
<dbReference type="Gene3D" id="1.10.10.60">
    <property type="entry name" value="Homeodomain-like"/>
    <property type="match status" value="1"/>
</dbReference>
<organism evidence="1 2">
    <name type="scientific">Rhizophagus irregularis (strain DAOM 197198w)</name>
    <name type="common">Glomus intraradices</name>
    <dbReference type="NCBI Taxonomy" id="1432141"/>
    <lineage>
        <taxon>Eukaryota</taxon>
        <taxon>Fungi</taxon>
        <taxon>Fungi incertae sedis</taxon>
        <taxon>Mucoromycota</taxon>
        <taxon>Glomeromycotina</taxon>
        <taxon>Glomeromycetes</taxon>
        <taxon>Glomerales</taxon>
        <taxon>Glomeraceae</taxon>
        <taxon>Rhizophagus</taxon>
    </lineage>
</organism>
<dbReference type="AlphaFoldDB" id="A0A015MRB2"/>
<keyword evidence="2" id="KW-1185">Reference proteome</keyword>
<reference evidence="1 2" key="1">
    <citation type="submission" date="2014-02" db="EMBL/GenBank/DDBJ databases">
        <title>Single nucleus genome sequencing reveals high similarity among nuclei of an endomycorrhizal fungus.</title>
        <authorList>
            <person name="Lin K."/>
            <person name="Geurts R."/>
            <person name="Zhang Z."/>
            <person name="Limpens E."/>
            <person name="Saunders D.G."/>
            <person name="Mu D."/>
            <person name="Pang E."/>
            <person name="Cao H."/>
            <person name="Cha H."/>
            <person name="Lin T."/>
            <person name="Zhou Q."/>
            <person name="Shang Y."/>
            <person name="Li Y."/>
            <person name="Ivanov S."/>
            <person name="Sharma T."/>
            <person name="Velzen R.V."/>
            <person name="Ruijter N.D."/>
            <person name="Aanen D.K."/>
            <person name="Win J."/>
            <person name="Kamoun S."/>
            <person name="Bisseling T."/>
            <person name="Huang S."/>
        </authorList>
    </citation>
    <scope>NUCLEOTIDE SEQUENCE [LARGE SCALE GENOMIC DNA]</scope>
    <source>
        <strain evidence="2">DAOM197198w</strain>
    </source>
</reference>
<dbReference type="SUPFAM" id="SSF46689">
    <property type="entry name" value="Homeodomain-like"/>
    <property type="match status" value="1"/>
</dbReference>
<comment type="caution">
    <text evidence="1">The sequence shown here is derived from an EMBL/GenBank/DDBJ whole genome shotgun (WGS) entry which is preliminary data.</text>
</comment>
<dbReference type="STRING" id="1432141.A0A015MRB2"/>
<name>A0A015MRB2_RHIIW</name>
<evidence type="ECO:0008006" key="3">
    <source>
        <dbReference type="Google" id="ProtNLM"/>
    </source>
</evidence>
<dbReference type="Proteomes" id="UP000022910">
    <property type="component" value="Unassembled WGS sequence"/>
</dbReference>
<proteinExistence type="predicted"/>
<evidence type="ECO:0000313" key="2">
    <source>
        <dbReference type="Proteomes" id="UP000022910"/>
    </source>
</evidence>
<dbReference type="HOGENOM" id="CLU_1050311_0_0_1"/>
<dbReference type="InterPro" id="IPR009057">
    <property type="entry name" value="Homeodomain-like_sf"/>
</dbReference>
<sequence>MQTESPKNFPSIEFFLPDDNKYDSEKTLDFLGYDLVEMLDNINVEQNEVIIDDNEMEKIDDVISEEEYDNDAIIYDDVNNLQKRKRKRRKKIFLQTEIDELWNKLHANKYFMEEITPKLVRCKCGKEIHLDRDFRDKNLTTHGELSNCKYSGEGQQSIKVFFKPKKIRYEEENTIVQKVACKGLYEEKLDRVNEVTQFSLFSMSEKRKAVQTLSQSQKRVTLTKAQKYQLCLDYQKKPRLTQEQLAIQYGIKQNTVSDILKNKDK</sequence>
<dbReference type="EMBL" id="JEMT01016898">
    <property type="protein sequence ID" value="EXX69293.1"/>
    <property type="molecule type" value="Genomic_DNA"/>
</dbReference>